<sequence>MVAKTKTTKITLKKKSVKNAGKLVKSKAVKIKGKNMKTKAVVSKSKKLNPKKLNPKKLINKKAKSIKSIKSKIIYYINRANTQNKQSIYLSFDYILFFNIYKNKINK</sequence>
<dbReference type="PaxDb" id="73239-Q7RB51"/>
<accession>Q7RB51</accession>
<name>Q7RB51_PLAYO</name>
<dbReference type="KEGG" id="pyo:PY17X_1316700"/>
<dbReference type="EMBL" id="AABL01002110">
    <property type="protein sequence ID" value="EAA18488.1"/>
    <property type="molecule type" value="Genomic_DNA"/>
</dbReference>
<dbReference type="Proteomes" id="UP000008553">
    <property type="component" value="Unassembled WGS sequence"/>
</dbReference>
<evidence type="ECO:0000313" key="1">
    <source>
        <dbReference type="EMBL" id="EAA18488.1"/>
    </source>
</evidence>
<evidence type="ECO:0000313" key="2">
    <source>
        <dbReference type="Proteomes" id="UP000008553"/>
    </source>
</evidence>
<dbReference type="InParanoid" id="Q7RB51"/>
<keyword evidence="2" id="KW-1185">Reference proteome</keyword>
<dbReference type="AlphaFoldDB" id="Q7RB51"/>
<comment type="caution">
    <text evidence="1">The sequence shown here is derived from an EMBL/GenBank/DDBJ whole genome shotgun (WGS) entry which is preliminary data.</text>
</comment>
<proteinExistence type="predicted"/>
<gene>
    <name evidence="1" type="ORF">PY06297</name>
</gene>
<reference evidence="1 2" key="1">
    <citation type="journal article" date="2002" name="Nature">
        <title>Genome sequence and comparative analysis of the model rodent malaria parasite Plasmodium yoelii yoelii.</title>
        <authorList>
            <person name="Carlton J.M."/>
            <person name="Angiuoli S.V."/>
            <person name="Suh B.B."/>
            <person name="Kooij T.W."/>
            <person name="Pertea M."/>
            <person name="Silva J.C."/>
            <person name="Ermolaeva M.D."/>
            <person name="Allen J.E."/>
            <person name="Selengut J.D."/>
            <person name="Koo H.L."/>
            <person name="Peterson J.D."/>
            <person name="Pop M."/>
            <person name="Kosack D.S."/>
            <person name="Shumway M.F."/>
            <person name="Bidwell S.L."/>
            <person name="Shallom S.J."/>
            <person name="van Aken S.E."/>
            <person name="Riedmuller S.B."/>
            <person name="Feldblyum T.V."/>
            <person name="Cho J.K."/>
            <person name="Quackenbush J."/>
            <person name="Sedegah M."/>
            <person name="Shoaibi A."/>
            <person name="Cummings L.M."/>
            <person name="Florens L."/>
            <person name="Yates J.R."/>
            <person name="Raine J.D."/>
            <person name="Sinden R.E."/>
            <person name="Harris M.A."/>
            <person name="Cunningham D.A."/>
            <person name="Preiser P.R."/>
            <person name="Bergman L.W."/>
            <person name="Vaidya A.B."/>
            <person name="van Lin L.H."/>
            <person name="Janse C.J."/>
            <person name="Waters A.P."/>
            <person name="Smith H.O."/>
            <person name="White O.R."/>
            <person name="Salzberg S.L."/>
            <person name="Venter J.C."/>
            <person name="Fraser C.M."/>
            <person name="Hoffman S.L."/>
            <person name="Gardner M.J."/>
            <person name="Carucci D.J."/>
        </authorList>
    </citation>
    <scope>NUCLEOTIDE SEQUENCE [LARGE SCALE GENOMIC DNA]</scope>
    <source>
        <strain evidence="1 2">17XNL</strain>
    </source>
</reference>
<protein>
    <submittedName>
        <fullName evidence="1">Uncharacterized protein</fullName>
    </submittedName>
</protein>
<organism evidence="1 2">
    <name type="scientific">Plasmodium yoelii yoelii</name>
    <dbReference type="NCBI Taxonomy" id="73239"/>
    <lineage>
        <taxon>Eukaryota</taxon>
        <taxon>Sar</taxon>
        <taxon>Alveolata</taxon>
        <taxon>Apicomplexa</taxon>
        <taxon>Aconoidasida</taxon>
        <taxon>Haemosporida</taxon>
        <taxon>Plasmodiidae</taxon>
        <taxon>Plasmodium</taxon>
        <taxon>Plasmodium (Vinckeia)</taxon>
    </lineage>
</organism>